<feature type="chain" id="PRO_5017464531" evidence="2">
    <location>
        <begin position="23"/>
        <end position="250"/>
    </location>
</feature>
<keyword evidence="1" id="KW-1133">Transmembrane helix</keyword>
<dbReference type="Pfam" id="PF04280">
    <property type="entry name" value="Tim44"/>
    <property type="match status" value="1"/>
</dbReference>
<dbReference type="Proteomes" id="UP000266327">
    <property type="component" value="Unassembled WGS sequence"/>
</dbReference>
<dbReference type="OrthoDB" id="5297955at2"/>
<keyword evidence="1" id="KW-0472">Membrane</keyword>
<name>A0A3A3G6N9_9BURK</name>
<dbReference type="PANTHER" id="PTHR41542">
    <property type="entry name" value="BLL5807 PROTEIN"/>
    <property type="match status" value="1"/>
</dbReference>
<feature type="transmembrane region" description="Helical" evidence="1">
    <location>
        <begin position="51"/>
        <end position="71"/>
    </location>
</feature>
<gene>
    <name evidence="4" type="ORF">D3878_20060</name>
</gene>
<dbReference type="AlphaFoldDB" id="A0A3A3G6N9"/>
<dbReference type="SMART" id="SM00978">
    <property type="entry name" value="Tim44"/>
    <property type="match status" value="1"/>
</dbReference>
<proteinExistence type="predicted"/>
<dbReference type="EMBL" id="QYUQ01000002">
    <property type="protein sequence ID" value="RJG03601.1"/>
    <property type="molecule type" value="Genomic_DNA"/>
</dbReference>
<evidence type="ECO:0000313" key="5">
    <source>
        <dbReference type="Proteomes" id="UP000266327"/>
    </source>
</evidence>
<feature type="domain" description="Tim44-like" evidence="3">
    <location>
        <begin position="118"/>
        <end position="249"/>
    </location>
</feature>
<keyword evidence="2" id="KW-0732">Signal</keyword>
<accession>A0A3A3G6N9</accession>
<reference evidence="5" key="1">
    <citation type="submission" date="2018-09" db="EMBL/GenBank/DDBJ databases">
        <authorList>
            <person name="Zhu H."/>
        </authorList>
    </citation>
    <scope>NUCLEOTIDE SEQUENCE [LARGE SCALE GENOMIC DNA]</scope>
    <source>
        <strain evidence="5">K1S02-23</strain>
    </source>
</reference>
<dbReference type="InterPro" id="IPR032710">
    <property type="entry name" value="NTF2-like_dom_sf"/>
</dbReference>
<evidence type="ECO:0000313" key="4">
    <source>
        <dbReference type="EMBL" id="RJG03601.1"/>
    </source>
</evidence>
<protein>
    <submittedName>
        <fullName evidence="4">Tim44 domain-containing protein</fullName>
    </submittedName>
</protein>
<feature type="signal peptide" evidence="2">
    <location>
        <begin position="1"/>
        <end position="22"/>
    </location>
</feature>
<sequence length="250" mass="27416">MKKRLNALLFAAAILGVSSLRAQSAEPEAQTQAGLAPQPDGLWQGLLERPAVLIMALLALVILLGVAVVLWRRAASKGEPAGFDNTYDDGFETIQPARLPRKDPNLRPLSLDTVTGARTDTVVAPWSVPADFDVPRFLRKSKAAFIRLQTAWDQADLNDIRRFTTKELFGEFCRQLNERGDAPNVTEVVTLGAELHSVETVGEYSIAKVKFSGMIREDGAAQVAPFNEVWKLSKPLDGHRSWIVAGIEQS</sequence>
<dbReference type="SUPFAM" id="SSF54427">
    <property type="entry name" value="NTF2-like"/>
    <property type="match status" value="1"/>
</dbReference>
<dbReference type="Gene3D" id="3.10.450.240">
    <property type="match status" value="1"/>
</dbReference>
<dbReference type="PANTHER" id="PTHR41542:SF1">
    <property type="entry name" value="BLL5807 PROTEIN"/>
    <property type="match status" value="1"/>
</dbReference>
<dbReference type="InterPro" id="IPR007379">
    <property type="entry name" value="Tim44-like_dom"/>
</dbReference>
<keyword evidence="1" id="KW-0812">Transmembrane</keyword>
<keyword evidence="5" id="KW-1185">Reference proteome</keyword>
<dbReference type="RefSeq" id="WP_119787092.1">
    <property type="nucleotide sequence ID" value="NZ_QYUQ01000002.1"/>
</dbReference>
<comment type="caution">
    <text evidence="4">The sequence shown here is derived from an EMBL/GenBank/DDBJ whole genome shotgun (WGS) entry which is preliminary data.</text>
</comment>
<evidence type="ECO:0000259" key="3">
    <source>
        <dbReference type="SMART" id="SM00978"/>
    </source>
</evidence>
<organism evidence="4 5">
    <name type="scientific">Noviherbaspirillum sedimenti</name>
    <dbReference type="NCBI Taxonomy" id="2320865"/>
    <lineage>
        <taxon>Bacteria</taxon>
        <taxon>Pseudomonadati</taxon>
        <taxon>Pseudomonadota</taxon>
        <taxon>Betaproteobacteria</taxon>
        <taxon>Burkholderiales</taxon>
        <taxon>Oxalobacteraceae</taxon>
        <taxon>Noviherbaspirillum</taxon>
    </lineage>
</organism>
<evidence type="ECO:0000256" key="2">
    <source>
        <dbReference type="SAM" id="SignalP"/>
    </source>
</evidence>
<evidence type="ECO:0000256" key="1">
    <source>
        <dbReference type="SAM" id="Phobius"/>
    </source>
</evidence>